<comment type="caution">
    <text evidence="1">The sequence shown here is derived from an EMBL/GenBank/DDBJ whole genome shotgun (WGS) entry which is preliminary data.</text>
</comment>
<dbReference type="AlphaFoldDB" id="A0A0P9MJI8"/>
<name>A0A0P9MJI8_PSESX</name>
<keyword evidence="1" id="KW-0689">Ribosomal protein</keyword>
<organism evidence="1 2">
    <name type="scientific">Pseudomonas syringae pv. castaneae</name>
    <dbReference type="NCBI Taxonomy" id="264450"/>
    <lineage>
        <taxon>Bacteria</taxon>
        <taxon>Pseudomonadati</taxon>
        <taxon>Pseudomonadota</taxon>
        <taxon>Gammaproteobacteria</taxon>
        <taxon>Pseudomonadales</taxon>
        <taxon>Pseudomonadaceae</taxon>
        <taxon>Pseudomonas</taxon>
        <taxon>Pseudomonas syringae</taxon>
    </lineage>
</organism>
<gene>
    <name evidence="1" type="ORF">ALO79_200336</name>
</gene>
<proteinExistence type="predicted"/>
<sequence length="153" mass="16889">MDHRHCSRLRGSPRFEQTVNGAVVLIPLRIARVPGLEQTGFSRCRQDKVTDRQRIVTQSLLQNVDEALGHCLDFIGLQERLVVDPVHPGIFLVGVGPEMNRQGHLLLTVGTLHRIGRGVAEPVQVVLFLIGERHIEQLGTIVTSQLQGAVNVA</sequence>
<keyword evidence="1" id="KW-0687">Ribonucleoprotein</keyword>
<dbReference type="EMBL" id="LJQD01000417">
    <property type="protein sequence ID" value="KPW92084.1"/>
    <property type="molecule type" value="Genomic_DNA"/>
</dbReference>
<evidence type="ECO:0000313" key="2">
    <source>
        <dbReference type="Proteomes" id="UP000050381"/>
    </source>
</evidence>
<dbReference type="Proteomes" id="UP000050381">
    <property type="component" value="Unassembled WGS sequence"/>
</dbReference>
<evidence type="ECO:0000313" key="1">
    <source>
        <dbReference type="EMBL" id="KPW92084.1"/>
    </source>
</evidence>
<protein>
    <submittedName>
        <fullName evidence="1">30S ribosomal protein S2</fullName>
    </submittedName>
</protein>
<dbReference type="GO" id="GO:0005840">
    <property type="term" value="C:ribosome"/>
    <property type="evidence" value="ECO:0007669"/>
    <property type="project" value="UniProtKB-KW"/>
</dbReference>
<accession>A0A0P9MJI8</accession>
<reference evidence="1 2" key="1">
    <citation type="submission" date="2015-09" db="EMBL/GenBank/DDBJ databases">
        <title>Genome announcement of multiple Pseudomonas syringae strains.</title>
        <authorList>
            <person name="Thakur S."/>
            <person name="Wang P.W."/>
            <person name="Gong Y."/>
            <person name="Weir B.S."/>
            <person name="Guttman D.S."/>
        </authorList>
    </citation>
    <scope>NUCLEOTIDE SEQUENCE [LARGE SCALE GENOMIC DNA]</scope>
    <source>
        <strain evidence="1 2">ICMP9419</strain>
    </source>
</reference>